<accession>A0A3B1A0Z0</accession>
<gene>
    <name evidence="1" type="ORF">MNBD_GAMMA20-381</name>
</gene>
<sequence length="60" mass="6055">MEHSALTLTNTVGLFLLAFGASVSQASTNCSGTLSGTYNDVIVDGASCTLNGATVWGLCL</sequence>
<evidence type="ECO:0000313" key="1">
    <source>
        <dbReference type="EMBL" id="VAW93773.1"/>
    </source>
</evidence>
<reference evidence="1" key="1">
    <citation type="submission" date="2018-06" db="EMBL/GenBank/DDBJ databases">
        <authorList>
            <person name="Zhirakovskaya E."/>
        </authorList>
    </citation>
    <scope>NUCLEOTIDE SEQUENCE</scope>
</reference>
<organism evidence="1">
    <name type="scientific">hydrothermal vent metagenome</name>
    <dbReference type="NCBI Taxonomy" id="652676"/>
    <lineage>
        <taxon>unclassified sequences</taxon>
        <taxon>metagenomes</taxon>
        <taxon>ecological metagenomes</taxon>
    </lineage>
</organism>
<dbReference type="EMBL" id="UOFU01000036">
    <property type="protein sequence ID" value="VAW93773.1"/>
    <property type="molecule type" value="Genomic_DNA"/>
</dbReference>
<proteinExistence type="predicted"/>
<name>A0A3B1A0Z0_9ZZZZ</name>
<dbReference type="AlphaFoldDB" id="A0A3B1A0Z0"/>
<protein>
    <submittedName>
        <fullName evidence="1">Uncharacterized protein</fullName>
    </submittedName>
</protein>